<sequence>MKKKFLTVAMIVAFVGVCNADCTVTTDCGVRNYAGNSVSASSSNGVITVSQNGEIIDTFECNGGVSASCSSSSEDGTGDGDNDFNICDFLPDSIKPFFGC</sequence>
<dbReference type="Proteomes" id="UP000076715">
    <property type="component" value="Unassembled WGS sequence"/>
</dbReference>
<dbReference type="AlphaFoldDB" id="A0A162CLQ1"/>
<evidence type="ECO:0000256" key="1">
    <source>
        <dbReference type="SAM" id="SignalP"/>
    </source>
</evidence>
<organism evidence="2 3">
    <name type="scientific">Aquimarina aggregata</name>
    <dbReference type="NCBI Taxonomy" id="1642818"/>
    <lineage>
        <taxon>Bacteria</taxon>
        <taxon>Pseudomonadati</taxon>
        <taxon>Bacteroidota</taxon>
        <taxon>Flavobacteriia</taxon>
        <taxon>Flavobacteriales</taxon>
        <taxon>Flavobacteriaceae</taxon>
        <taxon>Aquimarina</taxon>
    </lineage>
</organism>
<dbReference type="RefSeq" id="WP_066316920.1">
    <property type="nucleotide sequence ID" value="NZ_LQRT01000035.1"/>
</dbReference>
<keyword evidence="1" id="KW-0732">Signal</keyword>
<evidence type="ECO:0000313" key="2">
    <source>
        <dbReference type="EMBL" id="KZS39134.1"/>
    </source>
</evidence>
<gene>
    <name evidence="2" type="ORF">AWE51_11290</name>
</gene>
<proteinExistence type="predicted"/>
<dbReference type="EMBL" id="LQRT01000035">
    <property type="protein sequence ID" value="KZS39134.1"/>
    <property type="molecule type" value="Genomic_DNA"/>
</dbReference>
<reference evidence="2 3" key="1">
    <citation type="submission" date="2016-01" db="EMBL/GenBank/DDBJ databases">
        <title>The draft genome sequence of Aquimarina sp. RZW4-3-2.</title>
        <authorList>
            <person name="Wang Y."/>
        </authorList>
    </citation>
    <scope>NUCLEOTIDE SEQUENCE [LARGE SCALE GENOMIC DNA]</scope>
    <source>
        <strain evidence="2 3">RZW4-3-2</strain>
    </source>
</reference>
<feature type="chain" id="PRO_5007832724" evidence="1">
    <location>
        <begin position="21"/>
        <end position="100"/>
    </location>
</feature>
<evidence type="ECO:0000313" key="3">
    <source>
        <dbReference type="Proteomes" id="UP000076715"/>
    </source>
</evidence>
<accession>A0A162CLQ1</accession>
<protein>
    <submittedName>
        <fullName evidence="2">Uncharacterized protein</fullName>
    </submittedName>
</protein>
<keyword evidence="3" id="KW-1185">Reference proteome</keyword>
<name>A0A162CLQ1_9FLAO</name>
<feature type="signal peptide" evidence="1">
    <location>
        <begin position="1"/>
        <end position="20"/>
    </location>
</feature>
<comment type="caution">
    <text evidence="2">The sequence shown here is derived from an EMBL/GenBank/DDBJ whole genome shotgun (WGS) entry which is preliminary data.</text>
</comment>